<reference evidence="3" key="1">
    <citation type="journal article" date="2022" name="ISME J.">
        <title>Genetic and phylogenetic analysis of dissimilatory iodate-reducing bacteria identifies potential niches across the world's oceans.</title>
        <authorList>
            <person name="Reyes-Umana V."/>
            <person name="Henning Z."/>
            <person name="Lee K."/>
            <person name="Barnum T.P."/>
            <person name="Coates J.D."/>
        </authorList>
    </citation>
    <scope>NUCLEOTIDE SEQUENCE [LARGE SCALE GENOMIC DNA]</scope>
    <source>
        <strain evidence="3">IR12</strain>
    </source>
</reference>
<dbReference type="Proteomes" id="UP000694660">
    <property type="component" value="Unassembled WGS sequence"/>
</dbReference>
<evidence type="ECO:0000313" key="2">
    <source>
        <dbReference type="EMBL" id="MBT0960084.1"/>
    </source>
</evidence>
<feature type="compositionally biased region" description="Polar residues" evidence="1">
    <location>
        <begin position="9"/>
        <end position="20"/>
    </location>
</feature>
<keyword evidence="3" id="KW-1185">Reference proteome</keyword>
<dbReference type="EMBL" id="JAEKFT010000002">
    <property type="protein sequence ID" value="MBT0960084.1"/>
    <property type="molecule type" value="Genomic_DNA"/>
</dbReference>
<proteinExistence type="predicted"/>
<gene>
    <name evidence="2" type="ORF">I8J34_02755</name>
</gene>
<dbReference type="InterPro" id="IPR037479">
    <property type="entry name" value="Tauto_MSAD"/>
</dbReference>
<dbReference type="AlphaFoldDB" id="A0A944H6E1"/>
<evidence type="ECO:0000256" key="1">
    <source>
        <dbReference type="SAM" id="MobiDB-lite"/>
    </source>
</evidence>
<dbReference type="Pfam" id="PF14552">
    <property type="entry name" value="Tautomerase_2"/>
    <property type="match status" value="1"/>
</dbReference>
<name>A0A944H6E1_DENI1</name>
<organism evidence="2 3">
    <name type="scientific">Denitromonas iodatirespirans</name>
    <dbReference type="NCBI Taxonomy" id="2795389"/>
    <lineage>
        <taxon>Bacteria</taxon>
        <taxon>Pseudomonadati</taxon>
        <taxon>Pseudomonadota</taxon>
        <taxon>Betaproteobacteria</taxon>
        <taxon>Rhodocyclales</taxon>
        <taxon>Zoogloeaceae</taxon>
        <taxon>Denitromonas</taxon>
    </lineage>
</organism>
<dbReference type="PANTHER" id="PTHR38460:SF1">
    <property type="entry name" value="TAUTOMERASE YOLI-RELATED"/>
    <property type="match status" value="1"/>
</dbReference>
<protein>
    <submittedName>
        <fullName evidence="2">Tautomerase family protein</fullName>
    </submittedName>
</protein>
<dbReference type="SUPFAM" id="SSF55331">
    <property type="entry name" value="Tautomerase/MIF"/>
    <property type="match status" value="1"/>
</dbReference>
<comment type="caution">
    <text evidence="2">The sequence shown here is derived from an EMBL/GenBank/DDBJ whole genome shotgun (WGS) entry which is preliminary data.</text>
</comment>
<dbReference type="InterPro" id="IPR014347">
    <property type="entry name" value="Tautomerase/MIF_sf"/>
</dbReference>
<accession>A0A944H6E1</accession>
<feature type="region of interest" description="Disordered" evidence="1">
    <location>
        <begin position="1"/>
        <end position="20"/>
    </location>
</feature>
<dbReference type="RefSeq" id="WP_214359839.1">
    <property type="nucleotide sequence ID" value="NZ_JAEKFT010000002.1"/>
</dbReference>
<sequence>MLLGGTELASEQTRPRQSTSVVMPSTLIEVRRSYTLEQEARIIEAVHSALIEGFKIPQGDRCIRLVTHEPHRFVVPEDKRQPELYTLVTISAFSGRSLEAKRRLYQSLIRHLAGVGIPADHIKIMLNEIPGENWGLAGGKPGSEIDLGYNVEI</sequence>
<dbReference type="PANTHER" id="PTHR38460">
    <property type="entry name" value="TAUTOMERASE YOLI-RELATED"/>
    <property type="match status" value="1"/>
</dbReference>
<evidence type="ECO:0000313" key="3">
    <source>
        <dbReference type="Proteomes" id="UP000694660"/>
    </source>
</evidence>
<dbReference type="Gene3D" id="3.30.429.10">
    <property type="entry name" value="Macrophage Migration Inhibitory Factor"/>
    <property type="match status" value="1"/>
</dbReference>